<dbReference type="Proteomes" id="UP000027382">
    <property type="component" value="Segment"/>
</dbReference>
<dbReference type="SUPFAM" id="SSF47729">
    <property type="entry name" value="IHF-like DNA-binding proteins"/>
    <property type="match status" value="1"/>
</dbReference>
<dbReference type="GO" id="GO:0030527">
    <property type="term" value="F:structural constituent of chromatin"/>
    <property type="evidence" value="ECO:0007669"/>
    <property type="project" value="InterPro"/>
</dbReference>
<evidence type="ECO:0000313" key="4">
    <source>
        <dbReference type="Proteomes" id="UP000027382"/>
    </source>
</evidence>
<dbReference type="PANTHER" id="PTHR33175">
    <property type="entry name" value="DNA-BINDING PROTEIN HU"/>
    <property type="match status" value="1"/>
</dbReference>
<name>A0A068EPA9_9CAUD</name>
<dbReference type="OrthoDB" id="25499at10239"/>
<dbReference type="RefSeq" id="YP_009099133.1">
    <property type="nucleotide sequence ID" value="NC_025423.1"/>
</dbReference>
<dbReference type="PANTHER" id="PTHR33175:SF3">
    <property type="entry name" value="DNA-BINDING PROTEIN HU-BETA"/>
    <property type="match status" value="1"/>
</dbReference>
<comment type="similarity">
    <text evidence="2">Belongs to the bacterial histone-like protein family.</text>
</comment>
<dbReference type="Pfam" id="PF00216">
    <property type="entry name" value="Bac_DNA_binding"/>
    <property type="match status" value="1"/>
</dbReference>
<proteinExistence type="inferred from homology"/>
<evidence type="ECO:0000256" key="1">
    <source>
        <dbReference type="ARBA" id="ARBA00023125"/>
    </source>
</evidence>
<evidence type="ECO:0000256" key="2">
    <source>
        <dbReference type="RuleBase" id="RU003939"/>
    </source>
</evidence>
<keyword evidence="4" id="KW-1185">Reference proteome</keyword>
<dbReference type="KEGG" id="vg:22277032"/>
<sequence length="102" mass="11255">MNKQETVKAISVRTGLTQVDVNKVFTALKEITVETLQKGEKLQLTGFWGVEPAYRAPRKGFDPIKKEPMEIAATVGVRIKAGEDLKKAVKGLKVEDFAPKAE</sequence>
<reference evidence="3" key="1">
    <citation type="journal article" date="2014" name="Virology">
        <title>The odd one out: Bacillus ACT bacteriophage CP-51 exhibits unusual properties compared to related Spounavirinae W.Ph. and Bastille.</title>
        <authorList>
            <person name="Klumpp J."/>
            <person name="Schmuki M."/>
            <person name="Sozhamannan S."/>
            <person name="Beyer W."/>
            <person name="Fouts D.E."/>
            <person name="Bernbach V."/>
            <person name="Calendar R."/>
            <person name="Loessner M.J."/>
        </authorList>
    </citation>
    <scope>NUCLEOTIDE SEQUENCE [LARGE SCALE GENOMIC DNA]</scope>
</reference>
<organism evidence="3 4">
    <name type="scientific">Bacillus phage CP-51</name>
    <dbReference type="NCBI Taxonomy" id="1391188"/>
    <lineage>
        <taxon>Viruses</taxon>
        <taxon>Duplodnaviria</taxon>
        <taxon>Heunggongvirae</taxon>
        <taxon>Uroviricota</taxon>
        <taxon>Caudoviricetes</taxon>
        <taxon>Herelleviridae</taxon>
        <taxon>Spounavirinae</taxon>
        <taxon>Siminovitchvirus</taxon>
        <taxon>Siminovitchvirus CP51</taxon>
    </lineage>
</organism>
<dbReference type="SMART" id="SM00411">
    <property type="entry name" value="BHL"/>
    <property type="match status" value="1"/>
</dbReference>
<dbReference type="GeneID" id="22277032"/>
<accession>A0A068EPA9</accession>
<evidence type="ECO:0000313" key="3">
    <source>
        <dbReference type="EMBL" id="AID50524.1"/>
    </source>
</evidence>
<dbReference type="Gene3D" id="4.10.520.10">
    <property type="entry name" value="IHF-like DNA-binding proteins"/>
    <property type="match status" value="1"/>
</dbReference>
<dbReference type="EMBL" id="KF554508">
    <property type="protein sequence ID" value="AID50524.1"/>
    <property type="molecule type" value="Genomic_DNA"/>
</dbReference>
<protein>
    <submittedName>
        <fullName evidence="3">Putative transcriptional protein</fullName>
    </submittedName>
</protein>
<dbReference type="InterPro" id="IPR000119">
    <property type="entry name" value="Hist_DNA-bd"/>
</dbReference>
<dbReference type="GO" id="GO:0003677">
    <property type="term" value="F:DNA binding"/>
    <property type="evidence" value="ECO:0007669"/>
    <property type="project" value="UniProtKB-KW"/>
</dbReference>
<keyword evidence="1" id="KW-0238">DNA-binding</keyword>
<dbReference type="InterPro" id="IPR010992">
    <property type="entry name" value="IHF-like_DNA-bd_dom_sf"/>
</dbReference>